<reference evidence="2 3" key="1">
    <citation type="submission" date="2016-10" db="EMBL/GenBank/DDBJ databases">
        <authorList>
            <person name="Varghese N."/>
            <person name="Submissions S."/>
        </authorList>
    </citation>
    <scope>NUCLEOTIDE SEQUENCE [LARGE SCALE GENOMIC DNA]</scope>
    <source>
        <strain evidence="2 3">DSM 17833</strain>
    </source>
</reference>
<keyword evidence="3" id="KW-1185">Reference proteome</keyword>
<keyword evidence="1" id="KW-0472">Membrane</keyword>
<dbReference type="NCBIfam" id="NF041023">
    <property type="entry name" value="PP0621_fam"/>
    <property type="match status" value="1"/>
</dbReference>
<organism evidence="2 3">
    <name type="scientific">Pseudomonas peli</name>
    <dbReference type="NCBI Taxonomy" id="592361"/>
    <lineage>
        <taxon>Bacteria</taxon>
        <taxon>Pseudomonadati</taxon>
        <taxon>Pseudomonadota</taxon>
        <taxon>Gammaproteobacteria</taxon>
        <taxon>Pseudomonadales</taxon>
        <taxon>Pseudomonadaceae</taxon>
        <taxon>Pseudomonas</taxon>
    </lineage>
</organism>
<dbReference type="Proteomes" id="UP000242418">
    <property type="component" value="Unassembled WGS sequence"/>
</dbReference>
<dbReference type="InterPro" id="IPR049708">
    <property type="entry name" value="PP0621-like"/>
</dbReference>
<keyword evidence="1" id="KW-0812">Transmembrane</keyword>
<protein>
    <recommendedName>
        <fullName evidence="4">MYND finger</fullName>
    </recommendedName>
</protein>
<keyword evidence="1" id="KW-1133">Transmembrane helix</keyword>
<name>A0AB37Z5F4_9PSED</name>
<gene>
    <name evidence="2" type="ORF">SAMN05216370_1225</name>
</gene>
<comment type="caution">
    <text evidence="2">The sequence shown here is derived from an EMBL/GenBank/DDBJ whole genome shotgun (WGS) entry which is preliminary data.</text>
</comment>
<dbReference type="RefSeq" id="WP_090249352.1">
    <property type="nucleotide sequence ID" value="NZ_FMTL01000001.1"/>
</dbReference>
<accession>A0AB37Z5F4</accession>
<evidence type="ECO:0000256" key="1">
    <source>
        <dbReference type="SAM" id="Phobius"/>
    </source>
</evidence>
<evidence type="ECO:0000313" key="2">
    <source>
        <dbReference type="EMBL" id="SCW43671.1"/>
    </source>
</evidence>
<dbReference type="EMBL" id="FMTL01000001">
    <property type="protein sequence ID" value="SCW43671.1"/>
    <property type="molecule type" value="Genomic_DNA"/>
</dbReference>
<evidence type="ECO:0000313" key="3">
    <source>
        <dbReference type="Proteomes" id="UP000242418"/>
    </source>
</evidence>
<evidence type="ECO:0008006" key="4">
    <source>
        <dbReference type="Google" id="ProtNLM"/>
    </source>
</evidence>
<sequence length="79" mass="9092">MGLFRLLFWIAIIAAAFWLWRRFTRTPTARPEDRNTGAAPMVRCAHCGTHVPRSHALAKDEQWFCSQTHLEQGPQSGER</sequence>
<proteinExistence type="predicted"/>
<feature type="transmembrane region" description="Helical" evidence="1">
    <location>
        <begin position="6"/>
        <end position="24"/>
    </location>
</feature>
<dbReference type="AlphaFoldDB" id="A0AB37Z5F4"/>